<proteinExistence type="inferred from homology"/>
<dbReference type="EMBL" id="MU157856">
    <property type="protein sequence ID" value="KAF9528052.1"/>
    <property type="molecule type" value="Genomic_DNA"/>
</dbReference>
<organism evidence="4 5">
    <name type="scientific">Crepidotus variabilis</name>
    <dbReference type="NCBI Taxonomy" id="179855"/>
    <lineage>
        <taxon>Eukaryota</taxon>
        <taxon>Fungi</taxon>
        <taxon>Dikarya</taxon>
        <taxon>Basidiomycota</taxon>
        <taxon>Agaricomycotina</taxon>
        <taxon>Agaricomycetes</taxon>
        <taxon>Agaricomycetidae</taxon>
        <taxon>Agaricales</taxon>
        <taxon>Agaricineae</taxon>
        <taxon>Crepidotaceae</taxon>
        <taxon>Crepidotus</taxon>
    </lineage>
</organism>
<evidence type="ECO:0000256" key="2">
    <source>
        <dbReference type="ARBA" id="ARBA00022801"/>
    </source>
</evidence>
<gene>
    <name evidence="4" type="ORF">CPB83DRAFT_767524</name>
</gene>
<accession>A0A9P6EFC5</accession>
<dbReference type="InterPro" id="IPR039298">
    <property type="entry name" value="ACOT13"/>
</dbReference>
<dbReference type="Gene3D" id="3.10.129.10">
    <property type="entry name" value="Hotdog Thioesterase"/>
    <property type="match status" value="1"/>
</dbReference>
<dbReference type="OrthoDB" id="2831072at2759"/>
<keyword evidence="5" id="KW-1185">Reference proteome</keyword>
<dbReference type="InterPro" id="IPR029069">
    <property type="entry name" value="HotDog_dom_sf"/>
</dbReference>
<evidence type="ECO:0000313" key="4">
    <source>
        <dbReference type="EMBL" id="KAF9528052.1"/>
    </source>
</evidence>
<dbReference type="Proteomes" id="UP000807306">
    <property type="component" value="Unassembled WGS sequence"/>
</dbReference>
<dbReference type="InterPro" id="IPR006683">
    <property type="entry name" value="Thioestr_dom"/>
</dbReference>
<dbReference type="PANTHER" id="PTHR21660:SF1">
    <property type="entry name" value="ACYL-COENZYME A THIOESTERASE 13"/>
    <property type="match status" value="1"/>
</dbReference>
<dbReference type="InterPro" id="IPR003736">
    <property type="entry name" value="PAAI_dom"/>
</dbReference>
<evidence type="ECO:0000259" key="3">
    <source>
        <dbReference type="Pfam" id="PF03061"/>
    </source>
</evidence>
<comment type="similarity">
    <text evidence="1">Belongs to the thioesterase PaaI family.</text>
</comment>
<evidence type="ECO:0000313" key="5">
    <source>
        <dbReference type="Proteomes" id="UP000807306"/>
    </source>
</evidence>
<dbReference type="GO" id="GO:0047617">
    <property type="term" value="F:fatty acyl-CoA hydrolase activity"/>
    <property type="evidence" value="ECO:0007669"/>
    <property type="project" value="InterPro"/>
</dbReference>
<reference evidence="4" key="1">
    <citation type="submission" date="2020-11" db="EMBL/GenBank/DDBJ databases">
        <authorList>
            <consortium name="DOE Joint Genome Institute"/>
            <person name="Ahrendt S."/>
            <person name="Riley R."/>
            <person name="Andreopoulos W."/>
            <person name="Labutti K."/>
            <person name="Pangilinan J."/>
            <person name="Ruiz-Duenas F.J."/>
            <person name="Barrasa J.M."/>
            <person name="Sanchez-Garcia M."/>
            <person name="Camarero S."/>
            <person name="Miyauchi S."/>
            <person name="Serrano A."/>
            <person name="Linde D."/>
            <person name="Babiker R."/>
            <person name="Drula E."/>
            <person name="Ayuso-Fernandez I."/>
            <person name="Pacheco R."/>
            <person name="Padilla G."/>
            <person name="Ferreira P."/>
            <person name="Barriuso J."/>
            <person name="Kellner H."/>
            <person name="Castanera R."/>
            <person name="Alfaro M."/>
            <person name="Ramirez L."/>
            <person name="Pisabarro A.G."/>
            <person name="Kuo A."/>
            <person name="Tritt A."/>
            <person name="Lipzen A."/>
            <person name="He G."/>
            <person name="Yan M."/>
            <person name="Ng V."/>
            <person name="Cullen D."/>
            <person name="Martin F."/>
            <person name="Rosso M.-N."/>
            <person name="Henrissat B."/>
            <person name="Hibbett D."/>
            <person name="Martinez A.T."/>
            <person name="Grigoriev I.V."/>
        </authorList>
    </citation>
    <scope>NUCLEOTIDE SEQUENCE</scope>
    <source>
        <strain evidence="4">CBS 506.95</strain>
    </source>
</reference>
<comment type="caution">
    <text evidence="4">The sequence shown here is derived from an EMBL/GenBank/DDBJ whole genome shotgun (WGS) entry which is preliminary data.</text>
</comment>
<name>A0A9P6EFC5_9AGAR</name>
<dbReference type="AlphaFoldDB" id="A0A9P6EFC5"/>
<keyword evidence="2" id="KW-0378">Hydrolase</keyword>
<dbReference type="NCBIfam" id="TIGR00369">
    <property type="entry name" value="unchar_dom_1"/>
    <property type="match status" value="1"/>
</dbReference>
<protein>
    <submittedName>
        <fullName evidence="4">HotDog domain-containing protein</fullName>
    </submittedName>
</protein>
<feature type="domain" description="Thioesterase" evidence="3">
    <location>
        <begin position="86"/>
        <end position="165"/>
    </location>
</feature>
<dbReference type="CDD" id="cd03443">
    <property type="entry name" value="PaaI_thioesterase"/>
    <property type="match status" value="1"/>
</dbReference>
<dbReference type="Pfam" id="PF03061">
    <property type="entry name" value="4HBT"/>
    <property type="match status" value="1"/>
</dbReference>
<dbReference type="PANTHER" id="PTHR21660">
    <property type="entry name" value="THIOESTERASE SUPERFAMILY MEMBER-RELATED"/>
    <property type="match status" value="1"/>
</dbReference>
<sequence>MTASDVPKPSQVDISGIAGNVSTEIKEFITYMFIDRGDHPPVFGRSILDRMRTTDIWVQQKPEEPMKVEAKVIIEMVVGEDMLNGGGNMHGGCAAFLVDVCSTLALTALGMAQTGTVQGTVSQSLNLIYHSPAAPGDQLKIVNTTLTMGSRVVSARTEIWNATHHRLAVSGTHIKMAPTPSIAKL</sequence>
<dbReference type="SUPFAM" id="SSF54637">
    <property type="entry name" value="Thioesterase/thiol ester dehydrase-isomerase"/>
    <property type="match status" value="1"/>
</dbReference>
<evidence type="ECO:0000256" key="1">
    <source>
        <dbReference type="ARBA" id="ARBA00008324"/>
    </source>
</evidence>